<organism evidence="2 3">
    <name type="scientific">Pseudomonas fluorescens</name>
    <dbReference type="NCBI Taxonomy" id="294"/>
    <lineage>
        <taxon>Bacteria</taxon>
        <taxon>Pseudomonadati</taxon>
        <taxon>Pseudomonadota</taxon>
        <taxon>Gammaproteobacteria</taxon>
        <taxon>Pseudomonadales</taxon>
        <taxon>Pseudomonadaceae</taxon>
        <taxon>Pseudomonas</taxon>
    </lineage>
</organism>
<proteinExistence type="predicted"/>
<protein>
    <submittedName>
        <fullName evidence="2">PepSY domain-containing protein</fullName>
    </submittedName>
</protein>
<dbReference type="OrthoDB" id="5625293at2"/>
<accession>A0A1B3CV78</accession>
<name>A0A1B3CV78_PSEFL</name>
<gene>
    <name evidence="2" type="ORF">IM720_20665</name>
</gene>
<dbReference type="AlphaFoldDB" id="A0A1B3CV78"/>
<feature type="domain" description="PepSY" evidence="1">
    <location>
        <begin position="7"/>
        <end position="83"/>
    </location>
</feature>
<dbReference type="Pfam" id="PF13670">
    <property type="entry name" value="PepSY_2"/>
    <property type="match status" value="1"/>
</dbReference>
<evidence type="ECO:0000313" key="3">
    <source>
        <dbReference type="Proteomes" id="UP000593833"/>
    </source>
</evidence>
<dbReference type="InterPro" id="IPR025711">
    <property type="entry name" value="PepSY"/>
</dbReference>
<sequence length="107" mass="12000">MKPAFIASTALLSVLLGGYALADDDCREPVNDWQPRETLRQQVEQQYGWSVQRIKVDDGCYTLKATDRKGNAIEASYAPASLRLRKLEIHFGDNGDARDYLDRPGAQ</sequence>
<dbReference type="EMBL" id="CP063233">
    <property type="protein sequence ID" value="QOU03120.1"/>
    <property type="molecule type" value="Genomic_DNA"/>
</dbReference>
<evidence type="ECO:0000313" key="2">
    <source>
        <dbReference type="EMBL" id="QOU03120.1"/>
    </source>
</evidence>
<evidence type="ECO:0000259" key="1">
    <source>
        <dbReference type="Pfam" id="PF13670"/>
    </source>
</evidence>
<dbReference type="RefSeq" id="WP_069076556.1">
    <property type="nucleotide sequence ID" value="NZ_CP015637.1"/>
</dbReference>
<reference evidence="2 3" key="1">
    <citation type="submission" date="2020-10" db="EMBL/GenBank/DDBJ databases">
        <title>Complete genome sequence of a novel Pseudomonas fluorescens strain isolated from the flower of kumarahou (Pomaderris kumeraho).</title>
        <authorList>
            <person name="Summers M.C."/>
            <person name="Nowak V."/>
            <person name="Fairhurst M.J."/>
            <person name="Owen J.G."/>
            <person name="Gerth M.L."/>
            <person name="Patrick W.M."/>
        </authorList>
    </citation>
    <scope>NUCLEOTIDE SEQUENCE [LARGE SCALE GENOMIC DNA]</scope>
    <source>
        <strain evidence="2 3">KF1</strain>
    </source>
</reference>
<dbReference type="Proteomes" id="UP000593833">
    <property type="component" value="Chromosome"/>
</dbReference>